<feature type="transmembrane region" description="Helical" evidence="5">
    <location>
        <begin position="72"/>
        <end position="89"/>
    </location>
</feature>
<accession>A0AAD9MH75</accession>
<keyword evidence="3 5" id="KW-1133">Transmembrane helix</keyword>
<dbReference type="PANTHER" id="PTHR11132">
    <property type="entry name" value="SOLUTE CARRIER FAMILY 35"/>
    <property type="match status" value="1"/>
</dbReference>
<evidence type="ECO:0000256" key="1">
    <source>
        <dbReference type="ARBA" id="ARBA00004141"/>
    </source>
</evidence>
<gene>
    <name evidence="7" type="ORF">QBZ16_003987</name>
</gene>
<comment type="caution">
    <text evidence="7">The sequence shown here is derived from an EMBL/GenBank/DDBJ whole genome shotgun (WGS) entry which is preliminary data.</text>
</comment>
<feature type="transmembrane region" description="Helical" evidence="5">
    <location>
        <begin position="207"/>
        <end position="225"/>
    </location>
</feature>
<evidence type="ECO:0000313" key="7">
    <source>
        <dbReference type="EMBL" id="KAK2078119.1"/>
    </source>
</evidence>
<dbReference type="Pfam" id="PF03151">
    <property type="entry name" value="TPT"/>
    <property type="match status" value="1"/>
</dbReference>
<evidence type="ECO:0000256" key="5">
    <source>
        <dbReference type="SAM" id="Phobius"/>
    </source>
</evidence>
<dbReference type="EMBL" id="JASFZW010000005">
    <property type="protein sequence ID" value="KAK2078119.1"/>
    <property type="molecule type" value="Genomic_DNA"/>
</dbReference>
<proteinExistence type="predicted"/>
<evidence type="ECO:0000313" key="8">
    <source>
        <dbReference type="Proteomes" id="UP001255856"/>
    </source>
</evidence>
<name>A0AAD9MH75_PROWI</name>
<keyword evidence="2 5" id="KW-0812">Transmembrane</keyword>
<feature type="transmembrane region" description="Helical" evidence="5">
    <location>
        <begin position="231"/>
        <end position="249"/>
    </location>
</feature>
<keyword evidence="8" id="KW-1185">Reference proteome</keyword>
<evidence type="ECO:0000256" key="2">
    <source>
        <dbReference type="ARBA" id="ARBA00022692"/>
    </source>
</evidence>
<evidence type="ECO:0000259" key="6">
    <source>
        <dbReference type="Pfam" id="PF03151"/>
    </source>
</evidence>
<sequence length="311" mass="32146">MQVFLKFGVFELKTVAWQKMVPLAAAYVGYIVLCNLNLNLNPVGFYQITKIAVAPAVLAIEAVVYKKRASPAVGASVGLVCLGVGLATVTDPQIASNAAGLAAGFGSVAATAMYQIWAGVKQKELGLGSMQLLHQYVPLAAAMLGTLVVVLEPVGLMTRAPGTIVGFDYTLPAVLVILLSAALGLLVNLSTFLVIGATSSLTYNVVGHVKTVIILSGGVVFFGDAMPPKKMAGIGVAMLGIVWYSHIKLSEARATASARLVTASLEAGGPRKDGAPAAWNQDDSPLSAESIALHKRRAVGAPGDALPRSLP</sequence>
<dbReference type="Proteomes" id="UP001255856">
    <property type="component" value="Unassembled WGS sequence"/>
</dbReference>
<feature type="transmembrane region" description="Helical" evidence="5">
    <location>
        <begin position="171"/>
        <end position="195"/>
    </location>
</feature>
<comment type="subcellular location">
    <subcellularLocation>
        <location evidence="1">Membrane</location>
        <topology evidence="1">Multi-pass membrane protein</topology>
    </subcellularLocation>
</comment>
<dbReference type="AlphaFoldDB" id="A0AAD9MH75"/>
<feature type="transmembrane region" description="Helical" evidence="5">
    <location>
        <begin position="101"/>
        <end position="120"/>
    </location>
</feature>
<dbReference type="GO" id="GO:0016020">
    <property type="term" value="C:membrane"/>
    <property type="evidence" value="ECO:0007669"/>
    <property type="project" value="UniProtKB-SubCell"/>
</dbReference>
<feature type="transmembrane region" description="Helical" evidence="5">
    <location>
        <begin position="20"/>
        <end position="38"/>
    </location>
</feature>
<dbReference type="InterPro" id="IPR050186">
    <property type="entry name" value="TPT_transporter"/>
</dbReference>
<feature type="domain" description="Sugar phosphate transporter" evidence="6">
    <location>
        <begin position="13"/>
        <end position="245"/>
    </location>
</feature>
<evidence type="ECO:0000256" key="4">
    <source>
        <dbReference type="ARBA" id="ARBA00023136"/>
    </source>
</evidence>
<reference evidence="7" key="1">
    <citation type="submission" date="2021-01" db="EMBL/GenBank/DDBJ databases">
        <authorList>
            <person name="Eckstrom K.M.E."/>
        </authorList>
    </citation>
    <scope>NUCLEOTIDE SEQUENCE</scope>
    <source>
        <strain evidence="7">UVCC 0001</strain>
    </source>
</reference>
<protein>
    <recommendedName>
        <fullName evidence="6">Sugar phosphate transporter domain-containing protein</fullName>
    </recommendedName>
</protein>
<evidence type="ECO:0000256" key="3">
    <source>
        <dbReference type="ARBA" id="ARBA00022989"/>
    </source>
</evidence>
<feature type="transmembrane region" description="Helical" evidence="5">
    <location>
        <begin position="44"/>
        <end position="65"/>
    </location>
</feature>
<organism evidence="7 8">
    <name type="scientific">Prototheca wickerhamii</name>
    <dbReference type="NCBI Taxonomy" id="3111"/>
    <lineage>
        <taxon>Eukaryota</taxon>
        <taxon>Viridiplantae</taxon>
        <taxon>Chlorophyta</taxon>
        <taxon>core chlorophytes</taxon>
        <taxon>Trebouxiophyceae</taxon>
        <taxon>Chlorellales</taxon>
        <taxon>Chlorellaceae</taxon>
        <taxon>Prototheca</taxon>
    </lineage>
</organism>
<dbReference type="InterPro" id="IPR004853">
    <property type="entry name" value="Sugar_P_trans_dom"/>
</dbReference>
<keyword evidence="4 5" id="KW-0472">Membrane</keyword>
<feature type="transmembrane region" description="Helical" evidence="5">
    <location>
        <begin position="132"/>
        <end position="151"/>
    </location>
</feature>